<dbReference type="PANTHER" id="PTHR38701">
    <property type="entry name" value="CHROMOSOME 8, WHOLE GENOME SHOTGUN SEQUENCE"/>
    <property type="match status" value="1"/>
</dbReference>
<sequence>MRERDRNQPLQVSRSRRSPLPATMPADRPTKSNTSKPLTPALSSNFRNVKTPLTPRIAGSPTPSPSLPFVRAKSPAKPDQTTTPLSGNITPRSAARQSRAGTESPLPPPPPRVPPNGQRSRASSGNESQKSPAQGLGITSPRLVASTPSLAKVGNTTATPVVTVHRRVSAAKSAVEGIKDVSSKFFHASEAKSAIGSPGLEESHRFPPKPGHFFVGSPPLAATRDNVNGRSEPDEKFFRANDIPQNAQSKRTILPHIATDRLNTSAGRGTPPQSPKKTYSTIPPEPSSPRKFHSGPTSSPAAAPRTTAERPKSSSSGVTPFEPGTHGHRKSLSVDSKTSQSPRKLSGPRAQAPQPLDLRVTPTLSPRIAASSLLSPATLSPRSISLASTNTFTASVTSDTELSEIAIPATFPLGTPSEKNAEQPATPIQPHVDLASNARRERKVLDLEISNSSLLAINKTLERELRKQSTELRRYRRLSRSGRLSIAPSTRTVSEQTNFSLDTVTEIDSEGQHLSDFDEESDFSDHDDEDSSLLSTESGSVTSPSARSRQRARDEKRLMQDLSRHQQLLIDSQRLSQSIKRCLTCTDDLIREGNKALDYRVGIGDVNLGGRVLNDDELDERGLARGIEEMEARQGLLSPSVAKANLDHAQLWAAEKLPSMSPPPPMAPEPTSDAMGIASLDELTDLLESVNMELQIP</sequence>
<evidence type="ECO:0000256" key="1">
    <source>
        <dbReference type="SAM" id="MobiDB-lite"/>
    </source>
</evidence>
<organism evidence="2 3">
    <name type="scientific">Phialophora macrospora</name>
    <dbReference type="NCBI Taxonomy" id="1851006"/>
    <lineage>
        <taxon>Eukaryota</taxon>
        <taxon>Fungi</taxon>
        <taxon>Dikarya</taxon>
        <taxon>Ascomycota</taxon>
        <taxon>Pezizomycotina</taxon>
        <taxon>Eurotiomycetes</taxon>
        <taxon>Chaetothyriomycetidae</taxon>
        <taxon>Chaetothyriales</taxon>
        <taxon>Herpotrichiellaceae</taxon>
        <taxon>Phialophora</taxon>
    </lineage>
</organism>
<dbReference type="HOGENOM" id="CLU_012103_1_0_1"/>
<gene>
    <name evidence="2" type="ORF">PV04_00662</name>
</gene>
<feature type="compositionally biased region" description="Polar residues" evidence="1">
    <location>
        <begin position="31"/>
        <end position="48"/>
    </location>
</feature>
<feature type="compositionally biased region" description="Polar residues" evidence="1">
    <location>
        <begin position="146"/>
        <end position="160"/>
    </location>
</feature>
<proteinExistence type="predicted"/>
<feature type="compositionally biased region" description="Polar residues" evidence="1">
    <location>
        <begin position="333"/>
        <end position="343"/>
    </location>
</feature>
<protein>
    <submittedName>
        <fullName evidence="2">Uncharacterized protein</fullName>
    </submittedName>
</protein>
<dbReference type="AlphaFoldDB" id="A0A0D2EDV8"/>
<accession>A0A0D2EDV8</accession>
<evidence type="ECO:0000313" key="3">
    <source>
        <dbReference type="Proteomes" id="UP000054266"/>
    </source>
</evidence>
<name>A0A0D2EDV8_9EURO</name>
<reference evidence="2 3" key="1">
    <citation type="submission" date="2015-01" db="EMBL/GenBank/DDBJ databases">
        <title>The Genome Sequence of Capronia semiimmersa CBS27337.</title>
        <authorList>
            <consortium name="The Broad Institute Genomics Platform"/>
            <person name="Cuomo C."/>
            <person name="de Hoog S."/>
            <person name="Gorbushina A."/>
            <person name="Stielow B."/>
            <person name="Teixiera M."/>
            <person name="Abouelleil A."/>
            <person name="Chapman S.B."/>
            <person name="Priest M."/>
            <person name="Young S.K."/>
            <person name="Wortman J."/>
            <person name="Nusbaum C."/>
            <person name="Birren B."/>
        </authorList>
    </citation>
    <scope>NUCLEOTIDE SEQUENCE [LARGE SCALE GENOMIC DNA]</scope>
    <source>
        <strain evidence="2 3">CBS 27337</strain>
    </source>
</reference>
<dbReference type="Proteomes" id="UP000054266">
    <property type="component" value="Unassembled WGS sequence"/>
</dbReference>
<feature type="compositionally biased region" description="Pro residues" evidence="1">
    <location>
        <begin position="105"/>
        <end position="114"/>
    </location>
</feature>
<feature type="region of interest" description="Disordered" evidence="1">
    <location>
        <begin position="1"/>
        <end position="161"/>
    </location>
</feature>
<feature type="compositionally biased region" description="Low complexity" evidence="1">
    <location>
        <begin position="296"/>
        <end position="306"/>
    </location>
</feature>
<evidence type="ECO:0000313" key="2">
    <source>
        <dbReference type="EMBL" id="KIW72472.1"/>
    </source>
</evidence>
<feature type="compositionally biased region" description="Polar residues" evidence="1">
    <location>
        <begin position="117"/>
        <end position="132"/>
    </location>
</feature>
<keyword evidence="3" id="KW-1185">Reference proteome</keyword>
<feature type="compositionally biased region" description="Acidic residues" evidence="1">
    <location>
        <begin position="517"/>
        <end position="531"/>
    </location>
</feature>
<dbReference type="PANTHER" id="PTHR38701:SF1">
    <property type="entry name" value="UP-REGULATED DURING SEPTATION PROTEIN 1 DOMAIN-CONTAINING PROTEIN"/>
    <property type="match status" value="1"/>
</dbReference>
<feature type="region of interest" description="Disordered" evidence="1">
    <location>
        <begin position="196"/>
        <end position="357"/>
    </location>
</feature>
<dbReference type="EMBL" id="KN846956">
    <property type="protein sequence ID" value="KIW72472.1"/>
    <property type="molecule type" value="Genomic_DNA"/>
</dbReference>
<feature type="region of interest" description="Disordered" evidence="1">
    <location>
        <begin position="514"/>
        <end position="554"/>
    </location>
</feature>
<feature type="compositionally biased region" description="Polar residues" evidence="1">
    <location>
        <begin position="79"/>
        <end position="101"/>
    </location>
</feature>
<dbReference type="STRING" id="5601.A0A0D2EDV8"/>